<dbReference type="Proteomes" id="UP001623290">
    <property type="component" value="Plasmid unnamed2"/>
</dbReference>
<name>A0ABZ1E3I4_9RHOB</name>
<geneLocation type="plasmid" evidence="1 2">
    <name>unnamed2</name>
</geneLocation>
<dbReference type="SUPFAM" id="SSF53448">
    <property type="entry name" value="Nucleotide-diphospho-sugar transferases"/>
    <property type="match status" value="1"/>
</dbReference>
<dbReference type="InterPro" id="IPR029044">
    <property type="entry name" value="Nucleotide-diphossugar_trans"/>
</dbReference>
<dbReference type="PANTHER" id="PTHR32385:SF15">
    <property type="entry name" value="INOSITOL PHOSPHOCERAMIDE MANNOSYLTRANSFERASE 1"/>
    <property type="match status" value="1"/>
</dbReference>
<keyword evidence="1" id="KW-0614">Plasmid</keyword>
<dbReference type="InterPro" id="IPR051706">
    <property type="entry name" value="Glycosyltransferase_domain"/>
</dbReference>
<keyword evidence="2" id="KW-1185">Reference proteome</keyword>
<proteinExistence type="predicted"/>
<evidence type="ECO:0000313" key="1">
    <source>
        <dbReference type="EMBL" id="WRY35598.1"/>
    </source>
</evidence>
<evidence type="ECO:0000313" key="2">
    <source>
        <dbReference type="Proteomes" id="UP001623290"/>
    </source>
</evidence>
<dbReference type="RefSeq" id="WP_330629326.1">
    <property type="nucleotide sequence ID" value="NZ_CP135445.1"/>
</dbReference>
<gene>
    <name evidence="1" type="ORF">RPE78_17225</name>
</gene>
<protein>
    <submittedName>
        <fullName evidence="1">Capsular polysaccharide synthesis protein</fullName>
    </submittedName>
</protein>
<dbReference type="InterPro" id="IPR008441">
    <property type="entry name" value="AfumC-like_glycosyl_Trfase"/>
</dbReference>
<dbReference type="Gene3D" id="3.90.550.20">
    <property type="match status" value="1"/>
</dbReference>
<dbReference type="EMBL" id="CP135445">
    <property type="protein sequence ID" value="WRY35598.1"/>
    <property type="molecule type" value="Genomic_DNA"/>
</dbReference>
<sequence length="314" mass="35826">MPLPSCLSKALKSARFTAKWLRSELPYAPGLELYARHIDRHNRHLTAQMMFNAPEATPAYYAPYRGRAIPKIIWMYWAQGIEAAPPVVQRCIAQWRAMNPGWDLRVLTRETVGEWVDLSDIDDSLAFRLHANALRLRLLARYGGLWADVTTYCHRPLDEWMPLLGGQTGFFTFGGPYHDRWVDNWFIAAHPENPLIQRWCADYDAYVTRLRHTPRKYFMMIYTFQWAMIRNAKLRHAFRAAGSLPAVPAYYLMAALEGNATLDPFLAAQECGFPVSKLSHRSSLDPQGLVDRLEALLAEAQPVLAAPRSALPAQ</sequence>
<dbReference type="Pfam" id="PF05704">
    <property type="entry name" value="Caps_synth"/>
    <property type="match status" value="1"/>
</dbReference>
<reference evidence="1 2" key="1">
    <citation type="submission" date="2023-09" db="EMBL/GenBank/DDBJ databases">
        <title>Thioclava shenzhenensis sp. nov., a multidrug resistant bacteria-antagonizing species isolated from coastal seawater.</title>
        <authorList>
            <person name="Long M."/>
        </authorList>
    </citation>
    <scope>NUCLEOTIDE SEQUENCE [LARGE SCALE GENOMIC DNA]</scope>
    <source>
        <strain evidence="1 2">FTW29</strain>
        <plasmid evidence="1 2">unnamed2</plasmid>
    </source>
</reference>
<accession>A0ABZ1E3I4</accession>
<dbReference type="PANTHER" id="PTHR32385">
    <property type="entry name" value="MANNOSYL PHOSPHORYLINOSITOL CERAMIDE SYNTHASE"/>
    <property type="match status" value="1"/>
</dbReference>
<organism evidence="1 2">
    <name type="scientific">Thioclava litoralis</name>
    <dbReference type="NCBI Taxonomy" id="3076557"/>
    <lineage>
        <taxon>Bacteria</taxon>
        <taxon>Pseudomonadati</taxon>
        <taxon>Pseudomonadota</taxon>
        <taxon>Alphaproteobacteria</taxon>
        <taxon>Rhodobacterales</taxon>
        <taxon>Paracoccaceae</taxon>
        <taxon>Thioclava</taxon>
    </lineage>
</organism>